<protein>
    <submittedName>
        <fullName evidence="1">Uncharacterized protein</fullName>
    </submittedName>
</protein>
<gene>
    <name evidence="1" type="ORF">ADIARSV_0332</name>
</gene>
<keyword evidence="2" id="KW-1185">Reference proteome</keyword>
<reference evidence="1 2" key="1">
    <citation type="journal article" date="2013" name="Genome Announc.">
        <title>Draft Genome Sequence of Arcticibacter svalbardensis Strain MN12-7T, a Member of the Family Sphingobacteriaceae Isolated from an Arctic Soil Sample.</title>
        <authorList>
            <person name="Shivaji S."/>
            <person name="Ara S."/>
            <person name="Prasad S."/>
            <person name="Manasa B.P."/>
            <person name="Begum Z."/>
            <person name="Singh A."/>
            <person name="Kumar Pinnaka A."/>
        </authorList>
    </citation>
    <scope>NUCLEOTIDE SEQUENCE [LARGE SCALE GENOMIC DNA]</scope>
    <source>
        <strain evidence="1 2">MN12-7</strain>
    </source>
</reference>
<sequence>MLDLNLFYNFYDAKIFNDWLFVITELEIIKVDIKTLKVIGKYALPDFFEEMEFNHRIIEIKCSGGEHIIIK</sequence>
<evidence type="ECO:0000313" key="2">
    <source>
        <dbReference type="Proteomes" id="UP000014174"/>
    </source>
</evidence>
<dbReference type="AlphaFoldDB" id="R9H5H6"/>
<comment type="caution">
    <text evidence="1">The sequence shown here is derived from an EMBL/GenBank/DDBJ whole genome shotgun (WGS) entry which is preliminary data.</text>
</comment>
<proteinExistence type="predicted"/>
<name>R9H5H6_9SPHI</name>
<dbReference type="EMBL" id="AQPN01000012">
    <property type="protein sequence ID" value="EOR96429.1"/>
    <property type="molecule type" value="Genomic_DNA"/>
</dbReference>
<accession>R9H5H6</accession>
<evidence type="ECO:0000313" key="1">
    <source>
        <dbReference type="EMBL" id="EOR96429.1"/>
    </source>
</evidence>
<dbReference type="Proteomes" id="UP000014174">
    <property type="component" value="Unassembled WGS sequence"/>
</dbReference>
<organism evidence="1 2">
    <name type="scientific">Arcticibacter svalbardensis MN12-7</name>
    <dbReference type="NCBI Taxonomy" id="1150600"/>
    <lineage>
        <taxon>Bacteria</taxon>
        <taxon>Pseudomonadati</taxon>
        <taxon>Bacteroidota</taxon>
        <taxon>Sphingobacteriia</taxon>
        <taxon>Sphingobacteriales</taxon>
        <taxon>Sphingobacteriaceae</taxon>
        <taxon>Arcticibacter</taxon>
    </lineage>
</organism>